<dbReference type="AlphaFoldDB" id="A0AAV0B646"/>
<keyword evidence="4" id="KW-1185">Reference proteome</keyword>
<organism evidence="2 4">
    <name type="scientific">Phakopsora pachyrhizi</name>
    <name type="common">Asian soybean rust disease fungus</name>
    <dbReference type="NCBI Taxonomy" id="170000"/>
    <lineage>
        <taxon>Eukaryota</taxon>
        <taxon>Fungi</taxon>
        <taxon>Dikarya</taxon>
        <taxon>Basidiomycota</taxon>
        <taxon>Pucciniomycotina</taxon>
        <taxon>Pucciniomycetes</taxon>
        <taxon>Pucciniales</taxon>
        <taxon>Phakopsoraceae</taxon>
        <taxon>Phakopsora</taxon>
    </lineage>
</organism>
<feature type="transmembrane region" description="Helical" evidence="1">
    <location>
        <begin position="25"/>
        <end position="43"/>
    </location>
</feature>
<name>A0AAV0B646_PHAPC</name>
<dbReference type="Proteomes" id="UP001153365">
    <property type="component" value="Unassembled WGS sequence"/>
</dbReference>
<evidence type="ECO:0000313" key="3">
    <source>
        <dbReference type="EMBL" id="CAH7683316.1"/>
    </source>
</evidence>
<sequence>MSLQTVIFNVIDLRFPSFFLVSTQLPGRLNHIICLSILFLYVSKKILLTLFLLLIVAALKSSALIFSGQVIPVLM</sequence>
<keyword evidence="1" id="KW-0472">Membrane</keyword>
<feature type="transmembrane region" description="Helical" evidence="1">
    <location>
        <begin position="50"/>
        <end position="71"/>
    </location>
</feature>
<gene>
    <name evidence="2" type="ORF">PPACK8108_LOCUS15274</name>
    <name evidence="3" type="ORF">PPACK8108_LOCUS16767</name>
</gene>
<keyword evidence="1" id="KW-1133">Transmembrane helix</keyword>
<evidence type="ECO:0000256" key="1">
    <source>
        <dbReference type="SAM" id="Phobius"/>
    </source>
</evidence>
<proteinExistence type="predicted"/>
<dbReference type="EMBL" id="CALTRL010004048">
    <property type="protein sequence ID" value="CAH7682385.1"/>
    <property type="molecule type" value="Genomic_DNA"/>
</dbReference>
<dbReference type="EMBL" id="CALTRL010004611">
    <property type="protein sequence ID" value="CAH7683316.1"/>
    <property type="molecule type" value="Genomic_DNA"/>
</dbReference>
<reference evidence="2" key="1">
    <citation type="submission" date="2022-06" db="EMBL/GenBank/DDBJ databases">
        <authorList>
            <consortium name="SYNGENTA / RWTH Aachen University"/>
        </authorList>
    </citation>
    <scope>NUCLEOTIDE SEQUENCE</scope>
</reference>
<comment type="caution">
    <text evidence="2">The sequence shown here is derived from an EMBL/GenBank/DDBJ whole genome shotgun (WGS) entry which is preliminary data.</text>
</comment>
<feature type="non-terminal residue" evidence="2">
    <location>
        <position position="75"/>
    </location>
</feature>
<keyword evidence="1" id="KW-0812">Transmembrane</keyword>
<accession>A0AAV0B646</accession>
<evidence type="ECO:0000313" key="4">
    <source>
        <dbReference type="Proteomes" id="UP001153365"/>
    </source>
</evidence>
<feature type="non-terminal residue" evidence="2">
    <location>
        <position position="1"/>
    </location>
</feature>
<evidence type="ECO:0000313" key="2">
    <source>
        <dbReference type="EMBL" id="CAH7682385.1"/>
    </source>
</evidence>
<protein>
    <submittedName>
        <fullName evidence="2">Expressed protein</fullName>
    </submittedName>
</protein>